<name>A0A136Q5J1_9FIRM</name>
<dbReference type="Proteomes" id="UP000070366">
    <property type="component" value="Unassembled WGS sequence"/>
</dbReference>
<organism evidence="1 2">
    <name type="scientific">Christensenella minuta</name>
    <dbReference type="NCBI Taxonomy" id="626937"/>
    <lineage>
        <taxon>Bacteria</taxon>
        <taxon>Bacillati</taxon>
        <taxon>Bacillota</taxon>
        <taxon>Clostridia</taxon>
        <taxon>Christensenellales</taxon>
        <taxon>Christensenellaceae</taxon>
        <taxon>Christensenella</taxon>
    </lineage>
</organism>
<protein>
    <submittedName>
        <fullName evidence="1">Uncharacterized protein</fullName>
    </submittedName>
</protein>
<keyword evidence="2" id="KW-1185">Reference proteome</keyword>
<sequence>MMVMQAQLRCKRCGALFKVERDGVLQERGKGTCPQCGLEIDAETAERMEKAFDSIAQLVQKAGHKNPGEAE</sequence>
<dbReference type="EMBL" id="LSZW01000054">
    <property type="protein sequence ID" value="KXK65955.1"/>
    <property type="molecule type" value="Genomic_DNA"/>
</dbReference>
<dbReference type="AlphaFoldDB" id="A0A136Q5J1"/>
<accession>A0A136Q5J1</accession>
<evidence type="ECO:0000313" key="2">
    <source>
        <dbReference type="Proteomes" id="UP000070366"/>
    </source>
</evidence>
<reference evidence="1 2" key="1">
    <citation type="submission" date="2016-02" db="EMBL/GenBank/DDBJ databases">
        <authorList>
            <person name="Wen L."/>
            <person name="He K."/>
            <person name="Yang H."/>
        </authorList>
    </citation>
    <scope>NUCLEOTIDE SEQUENCE [LARGE SCALE GENOMIC DNA]</scope>
    <source>
        <strain evidence="1 2">DSM 22607</strain>
    </source>
</reference>
<gene>
    <name evidence="1" type="ORF">HMPREF3293_01247</name>
</gene>
<comment type="caution">
    <text evidence="1">The sequence shown here is derived from an EMBL/GenBank/DDBJ whole genome shotgun (WGS) entry which is preliminary data.</text>
</comment>
<proteinExistence type="predicted"/>
<evidence type="ECO:0000313" key="1">
    <source>
        <dbReference type="EMBL" id="KXK65955.1"/>
    </source>
</evidence>